<dbReference type="SUPFAM" id="SSF51395">
    <property type="entry name" value="FMN-linked oxidoreductases"/>
    <property type="match status" value="1"/>
</dbReference>
<name>A0A9P8VSD2_9HYPO</name>
<dbReference type="Gene3D" id="3.20.20.70">
    <property type="entry name" value="Aldolase class I"/>
    <property type="match status" value="1"/>
</dbReference>
<sequence length="438" mass="47108">MADNLHANAPKPGITFFAPAQSPSPGTAKNLDACTPTLFRPLKIRGVTLRNRICVSPMCHYSCAPTGTQTGVLTPLYYTTIGHYAFRGAALSMLEATGVTSNGRISVNCPGIWNDTQEESLKGLADFVHSPGGLLGLQLGHAGRKASTLAPWVATRMGQSSAKADESQGGWPNDVVGPSGGPAFTWDGKAKDDPEGGYWEPREMTKEEIAGLVESFAKAAQRATSAGVDVVEVHVAHGYLLHQFLSPIINRRSDEYGGSFENRTRLILEIIKAVRVAIPDTMPLFVRVSATDWMERTGLAEKLGSWDIESTIRLAKLLPDLGVDVLDVSSAGNHPQAVHSVFNAGREQAKMAAQVGKELKEEGKDILVATVGEIVDALRARDLVQENGNGAVVDLISVGRQFLREPGWVLKVAEELGVEVAWPQLMSRPQISQTLTKL</sequence>
<keyword evidence="3" id="KW-1185">Reference proteome</keyword>
<comment type="caution">
    <text evidence="2">The sequence shown here is derived from an EMBL/GenBank/DDBJ whole genome shotgun (WGS) entry which is preliminary data.</text>
</comment>
<dbReference type="PANTHER" id="PTHR43303:SF2">
    <property type="entry name" value="INDOLEAMINE 2,3-DIOXYGENASE PYRROLE 2,3-DIOXYGENASE (AFU_ORTHOLOGUE AFUA_5G01450"/>
    <property type="match status" value="1"/>
</dbReference>
<dbReference type="GO" id="GO:0010181">
    <property type="term" value="F:FMN binding"/>
    <property type="evidence" value="ECO:0007669"/>
    <property type="project" value="InterPro"/>
</dbReference>
<dbReference type="GO" id="GO:0050661">
    <property type="term" value="F:NADP binding"/>
    <property type="evidence" value="ECO:0007669"/>
    <property type="project" value="InterPro"/>
</dbReference>
<dbReference type="InterPro" id="IPR013785">
    <property type="entry name" value="Aldolase_TIM"/>
</dbReference>
<organism evidence="2 3">
    <name type="scientific">Thelonectria olida</name>
    <dbReference type="NCBI Taxonomy" id="1576542"/>
    <lineage>
        <taxon>Eukaryota</taxon>
        <taxon>Fungi</taxon>
        <taxon>Dikarya</taxon>
        <taxon>Ascomycota</taxon>
        <taxon>Pezizomycotina</taxon>
        <taxon>Sordariomycetes</taxon>
        <taxon>Hypocreomycetidae</taxon>
        <taxon>Hypocreales</taxon>
        <taxon>Nectriaceae</taxon>
        <taxon>Thelonectria</taxon>
    </lineage>
</organism>
<reference evidence="2 3" key="1">
    <citation type="journal article" date="2021" name="Nat. Commun.">
        <title>Genetic determinants of endophytism in the Arabidopsis root mycobiome.</title>
        <authorList>
            <person name="Mesny F."/>
            <person name="Miyauchi S."/>
            <person name="Thiergart T."/>
            <person name="Pickel B."/>
            <person name="Atanasova L."/>
            <person name="Karlsson M."/>
            <person name="Huettel B."/>
            <person name="Barry K.W."/>
            <person name="Haridas S."/>
            <person name="Chen C."/>
            <person name="Bauer D."/>
            <person name="Andreopoulos W."/>
            <person name="Pangilinan J."/>
            <person name="LaButti K."/>
            <person name="Riley R."/>
            <person name="Lipzen A."/>
            <person name="Clum A."/>
            <person name="Drula E."/>
            <person name="Henrissat B."/>
            <person name="Kohler A."/>
            <person name="Grigoriev I.V."/>
            <person name="Martin F.M."/>
            <person name="Hacquard S."/>
        </authorList>
    </citation>
    <scope>NUCLEOTIDE SEQUENCE [LARGE SCALE GENOMIC DNA]</scope>
    <source>
        <strain evidence="2 3">MPI-CAGE-CH-0241</strain>
    </source>
</reference>
<dbReference type="Proteomes" id="UP000777438">
    <property type="component" value="Unassembled WGS sequence"/>
</dbReference>
<dbReference type="InterPro" id="IPR044152">
    <property type="entry name" value="YqjM-like"/>
</dbReference>
<dbReference type="InterPro" id="IPR001155">
    <property type="entry name" value="OxRdtase_FMN_N"/>
</dbReference>
<dbReference type="EMBL" id="JAGPYM010000047">
    <property type="protein sequence ID" value="KAH6872092.1"/>
    <property type="molecule type" value="Genomic_DNA"/>
</dbReference>
<evidence type="ECO:0000313" key="2">
    <source>
        <dbReference type="EMBL" id="KAH6872092.1"/>
    </source>
</evidence>
<evidence type="ECO:0000259" key="1">
    <source>
        <dbReference type="Pfam" id="PF00724"/>
    </source>
</evidence>
<dbReference type="Pfam" id="PF00724">
    <property type="entry name" value="Oxidored_FMN"/>
    <property type="match status" value="1"/>
</dbReference>
<dbReference type="GO" id="GO:0003959">
    <property type="term" value="F:NADPH dehydrogenase activity"/>
    <property type="evidence" value="ECO:0007669"/>
    <property type="project" value="InterPro"/>
</dbReference>
<proteinExistence type="predicted"/>
<dbReference type="OrthoDB" id="72788at2759"/>
<gene>
    <name evidence="2" type="ORF">B0T10DRAFT_499923</name>
</gene>
<dbReference type="PANTHER" id="PTHR43303">
    <property type="entry name" value="NADPH DEHYDROGENASE C23G7.10C-RELATED"/>
    <property type="match status" value="1"/>
</dbReference>
<accession>A0A9P8VSD2</accession>
<protein>
    <recommendedName>
        <fullName evidence="1">NADH:flavin oxidoreductase/NADH oxidase N-terminal domain-containing protein</fullName>
    </recommendedName>
</protein>
<evidence type="ECO:0000313" key="3">
    <source>
        <dbReference type="Proteomes" id="UP000777438"/>
    </source>
</evidence>
<dbReference type="AlphaFoldDB" id="A0A9P8VSD2"/>
<feature type="domain" description="NADH:flavin oxidoreductase/NADH oxidase N-terminal" evidence="1">
    <location>
        <begin position="38"/>
        <end position="416"/>
    </location>
</feature>